<evidence type="ECO:0000313" key="2">
    <source>
        <dbReference type="Proteomes" id="UP000805649"/>
    </source>
</evidence>
<evidence type="ECO:0000313" key="1">
    <source>
        <dbReference type="EMBL" id="KAL0938602.1"/>
    </source>
</evidence>
<gene>
    <name evidence="1" type="ORF">CTRU02_205212</name>
</gene>
<comment type="caution">
    <text evidence="1">The sequence shown here is derived from an EMBL/GenBank/DDBJ whole genome shotgun (WGS) entry which is preliminary data.</text>
</comment>
<accession>A0ACC3Z3C8</accession>
<dbReference type="EMBL" id="VUJX02000003">
    <property type="protein sequence ID" value="KAL0938602.1"/>
    <property type="molecule type" value="Genomic_DNA"/>
</dbReference>
<protein>
    <submittedName>
        <fullName evidence="1">Short chain dehydrogenase reductase family</fullName>
    </submittedName>
</protein>
<dbReference type="Proteomes" id="UP000805649">
    <property type="component" value="Unassembled WGS sequence"/>
</dbReference>
<proteinExistence type="predicted"/>
<keyword evidence="2" id="KW-1185">Reference proteome</keyword>
<sequence>MPASSNNYSEPLQGKVYAITGGASGIGLATGKLLASKGATICIADVDPEAMKKAEGIFIEADSPYMISKVDVSSRAEVDTWIKSIIQKYGRLDGAANVAGVIGKCHGIKALDELEDEDWDRIIAVNLTGTMYCMRAQLQNIVDGGSIVNVSSIHGLGSIGFARHSAYDASKHGVIGLTKAAALENGAREIRINSVAPGSIYTPLMQKEWDSRGRRSDAPFSEPTAFRRLGTPEETANVIVFLLGPESSFVSGSVYNVDGAWQ</sequence>
<name>A0ACC3Z3C8_COLTU</name>
<reference evidence="1 2" key="1">
    <citation type="journal article" date="2020" name="Phytopathology">
        <title>Genome Sequence Resources of Colletotrichum truncatum, C. plurivorum, C. musicola, and C. sojae: Four Species Pathogenic to Soybean (Glycine max).</title>
        <authorList>
            <person name="Rogerio F."/>
            <person name="Boufleur T.R."/>
            <person name="Ciampi-Guillardi M."/>
            <person name="Sukno S.A."/>
            <person name="Thon M.R."/>
            <person name="Massola Junior N.S."/>
            <person name="Baroncelli R."/>
        </authorList>
    </citation>
    <scope>NUCLEOTIDE SEQUENCE [LARGE SCALE GENOMIC DNA]</scope>
    <source>
        <strain evidence="1 2">CMES1059</strain>
    </source>
</reference>
<organism evidence="1 2">
    <name type="scientific">Colletotrichum truncatum</name>
    <name type="common">Anthracnose fungus</name>
    <name type="synonym">Colletotrichum capsici</name>
    <dbReference type="NCBI Taxonomy" id="5467"/>
    <lineage>
        <taxon>Eukaryota</taxon>
        <taxon>Fungi</taxon>
        <taxon>Dikarya</taxon>
        <taxon>Ascomycota</taxon>
        <taxon>Pezizomycotina</taxon>
        <taxon>Sordariomycetes</taxon>
        <taxon>Hypocreomycetidae</taxon>
        <taxon>Glomerellales</taxon>
        <taxon>Glomerellaceae</taxon>
        <taxon>Colletotrichum</taxon>
        <taxon>Colletotrichum truncatum species complex</taxon>
    </lineage>
</organism>